<dbReference type="EMBL" id="LNQE01001083">
    <property type="protein sequence ID" value="KUG21249.1"/>
    <property type="molecule type" value="Genomic_DNA"/>
</dbReference>
<evidence type="ECO:0000256" key="1">
    <source>
        <dbReference type="SAM" id="MobiDB-lite"/>
    </source>
</evidence>
<feature type="compositionally biased region" description="Pro residues" evidence="1">
    <location>
        <begin position="369"/>
        <end position="391"/>
    </location>
</feature>
<dbReference type="AlphaFoldDB" id="A0A0W8FKH1"/>
<feature type="region of interest" description="Disordered" evidence="1">
    <location>
        <begin position="367"/>
        <end position="402"/>
    </location>
</feature>
<dbReference type="InterPro" id="IPR027618">
    <property type="entry name" value="Beta_prop_Msarc"/>
</dbReference>
<accession>A0A0W8FKH1</accession>
<gene>
    <name evidence="2" type="ORF">ASZ90_009008</name>
</gene>
<dbReference type="PANTHER" id="PTHR36842:SF1">
    <property type="entry name" value="PROTEIN TOLB"/>
    <property type="match status" value="1"/>
</dbReference>
<reference evidence="2" key="1">
    <citation type="journal article" date="2015" name="Proc. Natl. Acad. Sci. U.S.A.">
        <title>Networks of energetic and metabolic interactions define dynamics in microbial communities.</title>
        <authorList>
            <person name="Embree M."/>
            <person name="Liu J.K."/>
            <person name="Al-Bassam M.M."/>
            <person name="Zengler K."/>
        </authorList>
    </citation>
    <scope>NUCLEOTIDE SEQUENCE</scope>
</reference>
<organism evidence="2">
    <name type="scientific">hydrocarbon metagenome</name>
    <dbReference type="NCBI Taxonomy" id="938273"/>
    <lineage>
        <taxon>unclassified sequences</taxon>
        <taxon>metagenomes</taxon>
        <taxon>ecological metagenomes</taxon>
    </lineage>
</organism>
<evidence type="ECO:0000313" key="2">
    <source>
        <dbReference type="EMBL" id="KUG21249.1"/>
    </source>
</evidence>
<dbReference type="NCBIfam" id="TIGR04275">
    <property type="entry name" value="beta_prop_Msarc"/>
    <property type="match status" value="2"/>
</dbReference>
<dbReference type="SUPFAM" id="SSF82171">
    <property type="entry name" value="DPP6 N-terminal domain-like"/>
    <property type="match status" value="1"/>
</dbReference>
<proteinExistence type="predicted"/>
<sequence length="402" mass="43545">MKKPRSVAVIGGAILFVLLLALCPASAALIPQPTVTPSEPAPANVTARQVSSGPGDKLYPAVSGRYILWYDNDSSSLQLYDMDGESVTQISGNESVPVRMPRSFDLFGNQAVWTGVNLQAGQTDIFLYNIEEGTIRQITDDPALQAWLAVAQDYIVWTEYANESDDSGSVYLFDLALDERFQVSLLSDDAEIQTLITVGGETLAWSEVNATSSIIAVYYLDTETWRTLYRTDQERESELVIQSVSSDGQRIAYMVLQEGESLLVLFDSASEEFIEIPGVSGLPEADADEEALLLFVSIASVDGDLLVWADDRGRSSDIYLYDIGTGAEMPLSTDTAEQAAPDVAGEQVVWMGNDTGQWEIYLLNASDLQPPPAATPAPTPTPAPAPEPTAPPIRILPRLAGR</sequence>
<dbReference type="InterPro" id="IPR011042">
    <property type="entry name" value="6-blade_b-propeller_TolB-like"/>
</dbReference>
<comment type="caution">
    <text evidence="2">The sequence shown here is derived from an EMBL/GenBank/DDBJ whole genome shotgun (WGS) entry which is preliminary data.</text>
</comment>
<dbReference type="Gene3D" id="2.120.10.30">
    <property type="entry name" value="TolB, C-terminal domain"/>
    <property type="match status" value="2"/>
</dbReference>
<dbReference type="PANTHER" id="PTHR36842">
    <property type="entry name" value="PROTEIN TOLB HOMOLOG"/>
    <property type="match status" value="1"/>
</dbReference>
<protein>
    <submittedName>
        <fullName evidence="2">Cell surface protein</fullName>
    </submittedName>
</protein>
<name>A0A0W8FKH1_9ZZZZ</name>